<dbReference type="InterPro" id="IPR016035">
    <property type="entry name" value="Acyl_Trfase/lysoPLipase"/>
</dbReference>
<reference evidence="6" key="2">
    <citation type="journal article" date="2021" name="PeerJ">
        <title>Extensive microbial diversity within the chicken gut microbiome revealed by metagenomics and culture.</title>
        <authorList>
            <person name="Gilroy R."/>
            <person name="Ravi A."/>
            <person name="Getino M."/>
            <person name="Pursley I."/>
            <person name="Horton D.L."/>
            <person name="Alikhan N.F."/>
            <person name="Baker D."/>
            <person name="Gharbi K."/>
            <person name="Hall N."/>
            <person name="Watson M."/>
            <person name="Adriaenssens E.M."/>
            <person name="Foster-Nyarko E."/>
            <person name="Jarju S."/>
            <person name="Secka A."/>
            <person name="Antonio M."/>
            <person name="Oren A."/>
            <person name="Chaudhuri R.R."/>
            <person name="La Ragione R."/>
            <person name="Hildebrand F."/>
            <person name="Pallen M.J."/>
        </authorList>
    </citation>
    <scope>NUCLEOTIDE SEQUENCE</scope>
    <source>
        <strain evidence="6">CHK195-12923</strain>
    </source>
</reference>
<evidence type="ECO:0000256" key="4">
    <source>
        <dbReference type="PROSITE-ProRule" id="PRU01161"/>
    </source>
</evidence>
<feature type="domain" description="PNPLA" evidence="5">
    <location>
        <begin position="7"/>
        <end position="168"/>
    </location>
</feature>
<dbReference type="InterPro" id="IPR002641">
    <property type="entry name" value="PNPLA_dom"/>
</dbReference>
<dbReference type="SUPFAM" id="SSF52151">
    <property type="entry name" value="FabD/lysophospholipase-like"/>
    <property type="match status" value="1"/>
</dbReference>
<dbReference type="InterPro" id="IPR050301">
    <property type="entry name" value="NTE"/>
</dbReference>
<keyword evidence="2 4" id="KW-0442">Lipid degradation</keyword>
<sequence>MSKKLGLALGGGGARGVVHIGFLKALEEEGIKPYCISGTSMGAVVGGCYASGMPIDKIRDIVLSLKTMDIVDIDAMPFTRLSLLRSKKLQKLFLKHVGDVQFSDLKIPFTCTAVDLYSQKLYIFREGSLAKGIQASACIPGVFRPVEHEDMLLIDGGILCRVPVRETKELGADVVVAVDAIKNTSYPVDKIPNLISMLVRVFNILDNELVRRQRAEADYPCDLLLEPEMEGVTQFAVKNLDKAYEDGYKLGKDNIDAIRALIED</sequence>
<proteinExistence type="predicted"/>
<dbReference type="PANTHER" id="PTHR14226:SF29">
    <property type="entry name" value="NEUROPATHY TARGET ESTERASE SWS"/>
    <property type="match status" value="1"/>
</dbReference>
<keyword evidence="3 4" id="KW-0443">Lipid metabolism</keyword>
<dbReference type="EMBL" id="DVNE01000029">
    <property type="protein sequence ID" value="HIU61631.1"/>
    <property type="molecule type" value="Genomic_DNA"/>
</dbReference>
<dbReference type="PANTHER" id="PTHR14226">
    <property type="entry name" value="NEUROPATHY TARGET ESTERASE/SWISS CHEESE D.MELANOGASTER"/>
    <property type="match status" value="1"/>
</dbReference>
<dbReference type="GO" id="GO:0016787">
    <property type="term" value="F:hydrolase activity"/>
    <property type="evidence" value="ECO:0007669"/>
    <property type="project" value="UniProtKB-UniRule"/>
</dbReference>
<comment type="caution">
    <text evidence="6">The sequence shown here is derived from an EMBL/GenBank/DDBJ whole genome shotgun (WGS) entry which is preliminary data.</text>
</comment>
<dbReference type="GO" id="GO:0016042">
    <property type="term" value="P:lipid catabolic process"/>
    <property type="evidence" value="ECO:0007669"/>
    <property type="project" value="UniProtKB-UniRule"/>
</dbReference>
<dbReference type="Gene3D" id="3.40.1090.10">
    <property type="entry name" value="Cytosolic phospholipase A2 catalytic domain"/>
    <property type="match status" value="1"/>
</dbReference>
<dbReference type="Pfam" id="PF01734">
    <property type="entry name" value="Patatin"/>
    <property type="match status" value="1"/>
</dbReference>
<evidence type="ECO:0000313" key="6">
    <source>
        <dbReference type="EMBL" id="HIU61631.1"/>
    </source>
</evidence>
<evidence type="ECO:0000256" key="2">
    <source>
        <dbReference type="ARBA" id="ARBA00022963"/>
    </source>
</evidence>
<feature type="short sequence motif" description="DGA/G" evidence="4">
    <location>
        <begin position="155"/>
        <end position="157"/>
    </location>
</feature>
<accession>A0A9D1MJX7</accession>
<evidence type="ECO:0000259" key="5">
    <source>
        <dbReference type="PROSITE" id="PS51635"/>
    </source>
</evidence>
<evidence type="ECO:0000256" key="1">
    <source>
        <dbReference type="ARBA" id="ARBA00022801"/>
    </source>
</evidence>
<feature type="short sequence motif" description="GXGXXG" evidence="4">
    <location>
        <begin position="11"/>
        <end position="16"/>
    </location>
</feature>
<organism evidence="6 7">
    <name type="scientific">Candidatus Coproplasma excrementigallinarum</name>
    <dbReference type="NCBI Taxonomy" id="2840747"/>
    <lineage>
        <taxon>Bacteria</taxon>
        <taxon>Bacillati</taxon>
        <taxon>Bacillota</taxon>
        <taxon>Clostridia</taxon>
        <taxon>Eubacteriales</taxon>
        <taxon>Candidatus Coproplasma</taxon>
    </lineage>
</organism>
<dbReference type="CDD" id="cd07205">
    <property type="entry name" value="Pat_PNPLA6_PNPLA7_NTE1_like"/>
    <property type="match status" value="1"/>
</dbReference>
<dbReference type="AlphaFoldDB" id="A0A9D1MJX7"/>
<evidence type="ECO:0000256" key="3">
    <source>
        <dbReference type="ARBA" id="ARBA00023098"/>
    </source>
</evidence>
<feature type="active site" description="Nucleophile" evidence="4">
    <location>
        <position position="40"/>
    </location>
</feature>
<evidence type="ECO:0000313" key="7">
    <source>
        <dbReference type="Proteomes" id="UP000824110"/>
    </source>
</evidence>
<keyword evidence="1 4" id="KW-0378">Hydrolase</keyword>
<name>A0A9D1MJX7_9FIRM</name>
<dbReference type="PROSITE" id="PS51635">
    <property type="entry name" value="PNPLA"/>
    <property type="match status" value="1"/>
</dbReference>
<protein>
    <submittedName>
        <fullName evidence="6">Patatin-like phospholipase family protein</fullName>
    </submittedName>
</protein>
<feature type="active site" description="Proton acceptor" evidence="4">
    <location>
        <position position="155"/>
    </location>
</feature>
<reference evidence="6" key="1">
    <citation type="submission" date="2020-10" db="EMBL/GenBank/DDBJ databases">
        <authorList>
            <person name="Gilroy R."/>
        </authorList>
    </citation>
    <scope>NUCLEOTIDE SEQUENCE</scope>
    <source>
        <strain evidence="6">CHK195-12923</strain>
    </source>
</reference>
<feature type="short sequence motif" description="GXSXG" evidence="4">
    <location>
        <begin position="38"/>
        <end position="42"/>
    </location>
</feature>
<gene>
    <name evidence="6" type="ORF">IAB69_03175</name>
</gene>
<dbReference type="Proteomes" id="UP000824110">
    <property type="component" value="Unassembled WGS sequence"/>
</dbReference>